<dbReference type="InterPro" id="IPR037066">
    <property type="entry name" value="Plug_dom_sf"/>
</dbReference>
<dbReference type="InterPro" id="IPR039426">
    <property type="entry name" value="TonB-dep_rcpt-like"/>
</dbReference>
<organism evidence="13 14">
    <name type="scientific">endosymbiont of Tevnia jerichonana</name>
    <name type="common">vent Tica</name>
    <dbReference type="NCBI Taxonomy" id="1049564"/>
    <lineage>
        <taxon>Bacteria</taxon>
        <taxon>Pseudomonadati</taxon>
        <taxon>Pseudomonadota</taxon>
        <taxon>Gammaproteobacteria</taxon>
        <taxon>sulfur-oxidizing symbionts</taxon>
    </lineage>
</organism>
<evidence type="ECO:0000256" key="7">
    <source>
        <dbReference type="ARBA" id="ARBA00023237"/>
    </source>
</evidence>
<evidence type="ECO:0000259" key="12">
    <source>
        <dbReference type="Pfam" id="PF07715"/>
    </source>
</evidence>
<keyword evidence="4 8" id="KW-0812">Transmembrane</keyword>
<dbReference type="InterPro" id="IPR000531">
    <property type="entry name" value="Beta-barrel_TonB"/>
</dbReference>
<comment type="similarity">
    <text evidence="8 9">Belongs to the TonB-dependent receptor family.</text>
</comment>
<evidence type="ECO:0000313" key="13">
    <source>
        <dbReference type="EMBL" id="EGW55821.1"/>
    </source>
</evidence>
<dbReference type="PROSITE" id="PS52016">
    <property type="entry name" value="TONB_DEPENDENT_REC_3"/>
    <property type="match status" value="1"/>
</dbReference>
<evidence type="ECO:0000256" key="3">
    <source>
        <dbReference type="ARBA" id="ARBA00022452"/>
    </source>
</evidence>
<dbReference type="InterPro" id="IPR012910">
    <property type="entry name" value="Plug_dom"/>
</dbReference>
<comment type="subcellular location">
    <subcellularLocation>
        <location evidence="1 8">Cell outer membrane</location>
        <topology evidence="1 8">Multi-pass membrane protein</topology>
    </subcellularLocation>
</comment>
<sequence>MKEKLIISTLVSASLTPSLLFADEPTTIDETANKIIINEGEIKNRNIENIKDVLDTTSGVETDGQSLSVRGVGSDGRGIAVTDDGVSLTDVSGAFSTDIDTSELEKLIVYKGPGSIYSVNGTGGVLKAKSKSVFKMDNNIKATIGSYGYKYLKLNAHTYFDVDSLINFTYSRKEDDNDYKDHSQQRDNRYTLKFGRIISDTSSVEVSFKYNDSFKEKIQSITDSGFMDYLNGNTVQNDGLWVFNSRDTQTKTADFKYRKYINNDLFKVSAFFSTKNSTYYNNGKINVNNDNYNAGIDVEYDKAIGSHELLFGLSYKKDEMRDNYQYKYTDITTGSGGLITSVYGTTPGDVLSVSNSSNYLLGAYAKDDWQINNKIKLEASLRIDSVNFDVDSTEYWKYNGTTEKYSPLPGDIQQVSQRNTLVTPRVALIYGLNSTTNAYISIAQGERSINDRQLLVNIKNDKSTDIDPAKSVNYEFGLKHSSDNLVADVSIYRNIISDEIIEVKDPTIALKYYENAGKVDKKGLELGLKYSFNDFYYVGANYSYMDYKYVTYMTSTGDFSGNTLRSIPDYRYALYAGLKNPVKN</sequence>
<dbReference type="GO" id="GO:0015344">
    <property type="term" value="F:siderophore uptake transmembrane transporter activity"/>
    <property type="evidence" value="ECO:0007669"/>
    <property type="project" value="TreeGrafter"/>
</dbReference>
<dbReference type="RefSeq" id="WP_006473828.1">
    <property type="nucleotide sequence ID" value="NZ_AFZB01000002.1"/>
</dbReference>
<proteinExistence type="inferred from homology"/>
<feature type="domain" description="TonB-dependent receptor plug" evidence="12">
    <location>
        <begin position="31"/>
        <end position="125"/>
    </location>
</feature>
<dbReference type="PANTHER" id="PTHR30069">
    <property type="entry name" value="TONB-DEPENDENT OUTER MEMBRANE RECEPTOR"/>
    <property type="match status" value="1"/>
</dbReference>
<dbReference type="Gene3D" id="2.40.170.20">
    <property type="entry name" value="TonB-dependent receptor, beta-barrel domain"/>
    <property type="match status" value="1"/>
</dbReference>
<gene>
    <name evidence="13" type="ORF">TevJSym_ab01740</name>
</gene>
<evidence type="ECO:0000256" key="10">
    <source>
        <dbReference type="SAM" id="SignalP"/>
    </source>
</evidence>
<evidence type="ECO:0000259" key="11">
    <source>
        <dbReference type="Pfam" id="PF00593"/>
    </source>
</evidence>
<keyword evidence="13" id="KW-0675">Receptor</keyword>
<dbReference type="Pfam" id="PF07715">
    <property type="entry name" value="Plug"/>
    <property type="match status" value="1"/>
</dbReference>
<evidence type="ECO:0000256" key="8">
    <source>
        <dbReference type="PROSITE-ProRule" id="PRU01360"/>
    </source>
</evidence>
<dbReference type="Proteomes" id="UP000005167">
    <property type="component" value="Unassembled WGS sequence"/>
</dbReference>
<name>G2FBZ0_9GAMM</name>
<keyword evidence="10" id="KW-0732">Signal</keyword>
<evidence type="ECO:0000256" key="5">
    <source>
        <dbReference type="ARBA" id="ARBA00023077"/>
    </source>
</evidence>
<reference evidence="13 14" key="1">
    <citation type="journal article" date="2011" name="ISME J.">
        <title>The endosymbionts of the deep-sea tubeworms Riftia pachyptila and Tevnia jerichonana share an identical physiology as revealed by proteogenomic analyses.</title>
        <authorList>
            <person name="Gardebrecht A."/>
            <person name="Markert S."/>
            <person name="Felbeck H."/>
            <person name="Thuermer A."/>
            <person name="Albrecht D."/>
            <person name="Wollherr A."/>
            <person name="Kabisch J."/>
            <person name="Lehmann R."/>
            <person name="Daniel R."/>
            <person name="Liesegang H."/>
            <person name="Hecker M."/>
            <person name="Sievert S.M."/>
            <person name="Schweder T."/>
        </authorList>
    </citation>
    <scope>NUCLEOTIDE SEQUENCE [LARGE SCALE GENOMIC DNA]</scope>
</reference>
<evidence type="ECO:0000256" key="6">
    <source>
        <dbReference type="ARBA" id="ARBA00023136"/>
    </source>
</evidence>
<evidence type="ECO:0000256" key="4">
    <source>
        <dbReference type="ARBA" id="ARBA00022692"/>
    </source>
</evidence>
<dbReference type="InterPro" id="IPR036942">
    <property type="entry name" value="Beta-barrel_TonB_sf"/>
</dbReference>
<feature type="domain" description="TonB-dependent receptor-like beta-barrel" evidence="11">
    <location>
        <begin position="172"/>
        <end position="576"/>
    </location>
</feature>
<dbReference type="EMBL" id="AFZB01000002">
    <property type="protein sequence ID" value="EGW55821.1"/>
    <property type="molecule type" value="Genomic_DNA"/>
</dbReference>
<keyword evidence="14" id="KW-1185">Reference proteome</keyword>
<dbReference type="Pfam" id="PF00593">
    <property type="entry name" value="TonB_dep_Rec_b-barrel"/>
    <property type="match status" value="1"/>
</dbReference>
<dbReference type="Gene3D" id="2.170.130.10">
    <property type="entry name" value="TonB-dependent receptor, plug domain"/>
    <property type="match status" value="1"/>
</dbReference>
<evidence type="ECO:0000256" key="2">
    <source>
        <dbReference type="ARBA" id="ARBA00022448"/>
    </source>
</evidence>
<keyword evidence="5 9" id="KW-0798">TonB box</keyword>
<evidence type="ECO:0000256" key="1">
    <source>
        <dbReference type="ARBA" id="ARBA00004571"/>
    </source>
</evidence>
<keyword evidence="2 8" id="KW-0813">Transport</keyword>
<accession>G2FBZ0</accession>
<protein>
    <submittedName>
        <fullName evidence="13">TonB-dependent receptor</fullName>
    </submittedName>
</protein>
<keyword evidence="3 8" id="KW-1134">Transmembrane beta strand</keyword>
<evidence type="ECO:0000256" key="9">
    <source>
        <dbReference type="RuleBase" id="RU003357"/>
    </source>
</evidence>
<dbReference type="eggNOG" id="COG4774">
    <property type="taxonomic scope" value="Bacteria"/>
</dbReference>
<evidence type="ECO:0000313" key="14">
    <source>
        <dbReference type="Proteomes" id="UP000005167"/>
    </source>
</evidence>
<keyword evidence="7 8" id="KW-0998">Cell outer membrane</keyword>
<comment type="caution">
    <text evidence="13">The sequence shown here is derived from an EMBL/GenBank/DDBJ whole genome shotgun (WGS) entry which is preliminary data.</text>
</comment>
<feature type="chain" id="PRO_5003428730" evidence="10">
    <location>
        <begin position="23"/>
        <end position="584"/>
    </location>
</feature>
<dbReference type="SUPFAM" id="SSF56935">
    <property type="entry name" value="Porins"/>
    <property type="match status" value="1"/>
</dbReference>
<keyword evidence="6 8" id="KW-0472">Membrane</keyword>
<dbReference type="AlphaFoldDB" id="G2FBZ0"/>
<dbReference type="GO" id="GO:0009279">
    <property type="term" value="C:cell outer membrane"/>
    <property type="evidence" value="ECO:0007669"/>
    <property type="project" value="UniProtKB-SubCell"/>
</dbReference>
<feature type="signal peptide" evidence="10">
    <location>
        <begin position="1"/>
        <end position="22"/>
    </location>
</feature>
<dbReference type="PANTHER" id="PTHR30069:SF39">
    <property type="entry name" value="BLL6183 PROTEIN"/>
    <property type="match status" value="1"/>
</dbReference>
<dbReference type="GO" id="GO:0044718">
    <property type="term" value="P:siderophore transmembrane transport"/>
    <property type="evidence" value="ECO:0007669"/>
    <property type="project" value="TreeGrafter"/>
</dbReference>